<evidence type="ECO:0000313" key="2">
    <source>
        <dbReference type="Proteomes" id="UP001204772"/>
    </source>
</evidence>
<proteinExistence type="predicted"/>
<keyword evidence="2" id="KW-1185">Reference proteome</keyword>
<sequence length="118" mass="13896">MNKLPRITEIIKVEPFKVTCRWTTGEVRVIDFEILFEEWKPNNLQLEGQLVDYQVFKFVSVSEEKNLQWVNLPYQHAFWDEHGNQTSTFSPFAIDPDLLYAHSQPLENYRLVPLGIAV</sequence>
<dbReference type="InterPro" id="IPR036782">
    <property type="entry name" value="NE0471-like_N"/>
</dbReference>
<dbReference type="Proteomes" id="UP001204772">
    <property type="component" value="Unassembled WGS sequence"/>
</dbReference>
<accession>A0ABT1FJB3</accession>
<organism evidence="1 2">
    <name type="scientific">Runella salmonicolor</name>
    <dbReference type="NCBI Taxonomy" id="2950278"/>
    <lineage>
        <taxon>Bacteria</taxon>
        <taxon>Pseudomonadati</taxon>
        <taxon>Bacteroidota</taxon>
        <taxon>Cytophagia</taxon>
        <taxon>Cytophagales</taxon>
        <taxon>Spirosomataceae</taxon>
        <taxon>Runella</taxon>
    </lineage>
</organism>
<dbReference type="RefSeq" id="WP_253525793.1">
    <property type="nucleotide sequence ID" value="NZ_JAMZEL010000001.1"/>
</dbReference>
<dbReference type="Gene3D" id="3.30.2020.10">
    <property type="entry name" value="NE0471-like N-terminal domain"/>
    <property type="match status" value="1"/>
</dbReference>
<dbReference type="EMBL" id="JAMZEL010000001">
    <property type="protein sequence ID" value="MCP1381846.1"/>
    <property type="molecule type" value="Genomic_DNA"/>
</dbReference>
<gene>
    <name evidence="1" type="ORF">NCI00_05385</name>
</gene>
<comment type="caution">
    <text evidence="1">The sequence shown here is derived from an EMBL/GenBank/DDBJ whole genome shotgun (WGS) entry which is preliminary data.</text>
</comment>
<name>A0ABT1FJB3_9BACT</name>
<reference evidence="1 2" key="1">
    <citation type="submission" date="2022-06" db="EMBL/GenBank/DDBJ databases">
        <title>Runella sp. S5 genome sequencing.</title>
        <authorList>
            <person name="Park S."/>
        </authorList>
    </citation>
    <scope>NUCLEOTIDE SEQUENCE [LARGE SCALE GENOMIC DNA]</scope>
    <source>
        <strain evidence="1 2">S5</strain>
    </source>
</reference>
<evidence type="ECO:0000313" key="1">
    <source>
        <dbReference type="EMBL" id="MCP1381846.1"/>
    </source>
</evidence>
<protein>
    <recommendedName>
        <fullName evidence="3">DUF2442 domain-containing protein</fullName>
    </recommendedName>
</protein>
<evidence type="ECO:0008006" key="3">
    <source>
        <dbReference type="Google" id="ProtNLM"/>
    </source>
</evidence>